<organism evidence="1 2">
    <name type="scientific">Nonomuraea maheshkhaliensis</name>
    <dbReference type="NCBI Taxonomy" id="419590"/>
    <lineage>
        <taxon>Bacteria</taxon>
        <taxon>Bacillati</taxon>
        <taxon>Actinomycetota</taxon>
        <taxon>Actinomycetes</taxon>
        <taxon>Streptosporangiales</taxon>
        <taxon>Streptosporangiaceae</taxon>
        <taxon>Nonomuraea</taxon>
    </lineage>
</organism>
<gene>
    <name evidence="1" type="ORF">GCM10009733_008130</name>
</gene>
<dbReference type="Proteomes" id="UP001500064">
    <property type="component" value="Unassembled WGS sequence"/>
</dbReference>
<keyword evidence="2" id="KW-1185">Reference proteome</keyword>
<evidence type="ECO:0000313" key="2">
    <source>
        <dbReference type="Proteomes" id="UP001500064"/>
    </source>
</evidence>
<reference evidence="1 2" key="1">
    <citation type="journal article" date="2019" name="Int. J. Syst. Evol. Microbiol.">
        <title>The Global Catalogue of Microorganisms (GCM) 10K type strain sequencing project: providing services to taxonomists for standard genome sequencing and annotation.</title>
        <authorList>
            <consortium name="The Broad Institute Genomics Platform"/>
            <consortium name="The Broad Institute Genome Sequencing Center for Infectious Disease"/>
            <person name="Wu L."/>
            <person name="Ma J."/>
        </authorList>
    </citation>
    <scope>NUCLEOTIDE SEQUENCE [LARGE SCALE GENOMIC DNA]</scope>
    <source>
        <strain evidence="1 2">JCM 13929</strain>
    </source>
</reference>
<comment type="caution">
    <text evidence="1">The sequence shown here is derived from an EMBL/GenBank/DDBJ whole genome shotgun (WGS) entry which is preliminary data.</text>
</comment>
<protein>
    <recommendedName>
        <fullName evidence="3">HNH endonuclease</fullName>
    </recommendedName>
</protein>
<evidence type="ECO:0008006" key="3">
    <source>
        <dbReference type="Google" id="ProtNLM"/>
    </source>
</evidence>
<accession>A0ABN2EQA5</accession>
<sequence length="181" mass="19843">MAELCNCCGKLHEENCPAPVREPPSGLVGADGRLTPAGAAVEDAANYLAMRGYLDPNGDEFPDWVLAELADLYQAGTCESCPGTLTGSTLADHFLSRKQEEYERSVPTWECNCGRKFKVLPEPRGEAYFEARADGLMGDLIGYVRLDSQRQKAKHSDACPDCKHKFADTIAEQLDPQQALF</sequence>
<name>A0ABN2EQA5_9ACTN</name>
<evidence type="ECO:0000313" key="1">
    <source>
        <dbReference type="EMBL" id="GAA1614304.1"/>
    </source>
</evidence>
<dbReference type="RefSeq" id="WP_346101480.1">
    <property type="nucleotide sequence ID" value="NZ_BAAAMU010000003.1"/>
</dbReference>
<dbReference type="EMBL" id="BAAAMU010000003">
    <property type="protein sequence ID" value="GAA1614304.1"/>
    <property type="molecule type" value="Genomic_DNA"/>
</dbReference>
<proteinExistence type="predicted"/>